<name>A0AAW1KWM9_SAPOF</name>
<reference evidence="2" key="1">
    <citation type="submission" date="2024-03" db="EMBL/GenBank/DDBJ databases">
        <title>WGS assembly of Saponaria officinalis var. Norfolk2.</title>
        <authorList>
            <person name="Jenkins J."/>
            <person name="Shu S."/>
            <person name="Grimwood J."/>
            <person name="Barry K."/>
            <person name="Goodstein D."/>
            <person name="Schmutz J."/>
            <person name="Leebens-Mack J."/>
            <person name="Osbourn A."/>
        </authorList>
    </citation>
    <scope>NUCLEOTIDE SEQUENCE [LARGE SCALE GENOMIC DNA]</scope>
    <source>
        <strain evidence="2">JIC</strain>
    </source>
</reference>
<evidence type="ECO:0000313" key="2">
    <source>
        <dbReference type="EMBL" id="KAK9723739.1"/>
    </source>
</evidence>
<comment type="caution">
    <text evidence="2">The sequence shown here is derived from an EMBL/GenBank/DDBJ whole genome shotgun (WGS) entry which is preliminary data.</text>
</comment>
<accession>A0AAW1KWM9</accession>
<dbReference type="EMBL" id="JBDFQZ010000005">
    <property type="protein sequence ID" value="KAK9723739.1"/>
    <property type="molecule type" value="Genomic_DNA"/>
</dbReference>
<sequence length="132" mass="14874">MMKMAGNLKGIYRDVDISSVNFTGKFSMSNTVLNDVSCYEVYSIVDTRATDHMCAQRDLFTQIKMLNKPILVSFPDGSTKRVDYAGNVEIISQLVLNDVLFFPNFKHNLMLVHKILISIGKLMQFDANGCVL</sequence>
<proteinExistence type="predicted"/>
<protein>
    <recommendedName>
        <fullName evidence="1">Retrovirus-related Pol polyprotein from transposon TNT 1-94-like beta-barrel domain-containing protein</fullName>
    </recommendedName>
</protein>
<dbReference type="Pfam" id="PF22936">
    <property type="entry name" value="Pol_BBD"/>
    <property type="match status" value="1"/>
</dbReference>
<dbReference type="InterPro" id="IPR054722">
    <property type="entry name" value="PolX-like_BBD"/>
</dbReference>
<dbReference type="AlphaFoldDB" id="A0AAW1KWM9"/>
<evidence type="ECO:0000313" key="3">
    <source>
        <dbReference type="Proteomes" id="UP001443914"/>
    </source>
</evidence>
<gene>
    <name evidence="2" type="ORF">RND81_05G022100</name>
</gene>
<organism evidence="2 3">
    <name type="scientific">Saponaria officinalis</name>
    <name type="common">Common soapwort</name>
    <name type="synonym">Lychnis saponaria</name>
    <dbReference type="NCBI Taxonomy" id="3572"/>
    <lineage>
        <taxon>Eukaryota</taxon>
        <taxon>Viridiplantae</taxon>
        <taxon>Streptophyta</taxon>
        <taxon>Embryophyta</taxon>
        <taxon>Tracheophyta</taxon>
        <taxon>Spermatophyta</taxon>
        <taxon>Magnoliopsida</taxon>
        <taxon>eudicotyledons</taxon>
        <taxon>Gunneridae</taxon>
        <taxon>Pentapetalae</taxon>
        <taxon>Caryophyllales</taxon>
        <taxon>Caryophyllaceae</taxon>
        <taxon>Caryophylleae</taxon>
        <taxon>Saponaria</taxon>
    </lineage>
</organism>
<keyword evidence="3" id="KW-1185">Reference proteome</keyword>
<evidence type="ECO:0000259" key="1">
    <source>
        <dbReference type="Pfam" id="PF22936"/>
    </source>
</evidence>
<dbReference type="Proteomes" id="UP001443914">
    <property type="component" value="Unassembled WGS sequence"/>
</dbReference>
<feature type="domain" description="Retrovirus-related Pol polyprotein from transposon TNT 1-94-like beta-barrel" evidence="1">
    <location>
        <begin position="44"/>
        <end position="115"/>
    </location>
</feature>